<evidence type="ECO:0000313" key="1">
    <source>
        <dbReference type="EMBL" id="KAJ7523638.1"/>
    </source>
</evidence>
<dbReference type="Proteomes" id="UP001162992">
    <property type="component" value="Chromosome 18"/>
</dbReference>
<comment type="caution">
    <text evidence="1">The sequence shown here is derived from an EMBL/GenBank/DDBJ whole genome shotgun (WGS) entry which is preliminary data.</text>
</comment>
<reference evidence="2" key="1">
    <citation type="journal article" date="2024" name="Proc. Natl. Acad. Sci. U.S.A.">
        <title>Extraordinary preservation of gene collinearity over three hundred million years revealed in homosporous lycophytes.</title>
        <authorList>
            <person name="Li C."/>
            <person name="Wickell D."/>
            <person name="Kuo L.Y."/>
            <person name="Chen X."/>
            <person name="Nie B."/>
            <person name="Liao X."/>
            <person name="Peng D."/>
            <person name="Ji J."/>
            <person name="Jenkins J."/>
            <person name="Williams M."/>
            <person name="Shu S."/>
            <person name="Plott C."/>
            <person name="Barry K."/>
            <person name="Rajasekar S."/>
            <person name="Grimwood J."/>
            <person name="Han X."/>
            <person name="Sun S."/>
            <person name="Hou Z."/>
            <person name="He W."/>
            <person name="Dai G."/>
            <person name="Sun C."/>
            <person name="Schmutz J."/>
            <person name="Leebens-Mack J.H."/>
            <person name="Li F.W."/>
            <person name="Wang L."/>
        </authorList>
    </citation>
    <scope>NUCLEOTIDE SEQUENCE [LARGE SCALE GENOMIC DNA]</scope>
    <source>
        <strain evidence="2">cv. PW_Plant_1</strain>
    </source>
</reference>
<accession>A0ACC2B1H8</accession>
<name>A0ACC2B1H8_DIPCM</name>
<proteinExistence type="predicted"/>
<evidence type="ECO:0000313" key="2">
    <source>
        <dbReference type="Proteomes" id="UP001162992"/>
    </source>
</evidence>
<dbReference type="EMBL" id="CM055109">
    <property type="protein sequence ID" value="KAJ7523638.1"/>
    <property type="molecule type" value="Genomic_DNA"/>
</dbReference>
<keyword evidence="2" id="KW-1185">Reference proteome</keyword>
<organism evidence="1 2">
    <name type="scientific">Diphasiastrum complanatum</name>
    <name type="common">Issler's clubmoss</name>
    <name type="synonym">Lycopodium complanatum</name>
    <dbReference type="NCBI Taxonomy" id="34168"/>
    <lineage>
        <taxon>Eukaryota</taxon>
        <taxon>Viridiplantae</taxon>
        <taxon>Streptophyta</taxon>
        <taxon>Embryophyta</taxon>
        <taxon>Tracheophyta</taxon>
        <taxon>Lycopodiopsida</taxon>
        <taxon>Lycopodiales</taxon>
        <taxon>Lycopodiaceae</taxon>
        <taxon>Lycopodioideae</taxon>
        <taxon>Diphasiastrum</taxon>
    </lineage>
</organism>
<sequence>MEGAGEESSGFSIAVCQLQHNIPVTRFITTTIKPSKKTDPHWVTLSNLDRLFDNFYTPVIFYYPYEEGRCVGEVAEKLKESLAEALVAFYPLAGRVVQNEHEVARLHCNDAGAVFSEAYVDGMLDDLKAQKGYHPAPELNGMAAAGMLGEDRTFSAKGDGIPPLVIQVTVFRCGGISVAMNWNHKVADGFSGFYFIKSWSDICRGKPISPFPVHDRSLIQPRDPPQVILDIANTVKIIHPGPPPVRSAHDPLQMTVIHFEKDFVEKLRREATKNGSGPFTPLDCLSAHLWRVLTRLRGLSGLLEVQFVAHVDGRRKLSPAPPPGFFSSTVVVTYSAVAADDLLARPLSDVAGIIRGAIRSVVDETFRSTVDWVQLQGNANVSVFGPQIVLSKALATSSWAAFPLYEVDFGWGRPVFAIRNSTNYPDLHATCYFLPAPPNHGQLIALLHLPRSVTSKLVANP</sequence>
<gene>
    <name evidence="1" type="ORF">O6H91_18G056300</name>
</gene>
<protein>
    <submittedName>
        <fullName evidence="1">Uncharacterized protein</fullName>
    </submittedName>
</protein>